<evidence type="ECO:0000256" key="19">
    <source>
        <dbReference type="ARBA" id="ARBA00047588"/>
    </source>
</evidence>
<comment type="catalytic activity">
    <reaction evidence="19">
        <text>octanoyl-CoA + H2O = octanoate + CoA + H(+)</text>
        <dbReference type="Rhea" id="RHEA:30143"/>
        <dbReference type="ChEBI" id="CHEBI:15377"/>
        <dbReference type="ChEBI" id="CHEBI:15378"/>
        <dbReference type="ChEBI" id="CHEBI:25646"/>
        <dbReference type="ChEBI" id="CHEBI:57287"/>
        <dbReference type="ChEBI" id="CHEBI:57386"/>
    </reaction>
    <physiologicalReaction direction="left-to-right" evidence="19">
        <dbReference type="Rhea" id="RHEA:30144"/>
    </physiologicalReaction>
</comment>
<keyword evidence="7" id="KW-0378">Hydrolase</keyword>
<organism evidence="25 26">
    <name type="scientific">Spongiibacter nanhainus</name>
    <dbReference type="NCBI Taxonomy" id="2794344"/>
    <lineage>
        <taxon>Bacteria</taxon>
        <taxon>Pseudomonadati</taxon>
        <taxon>Pseudomonadota</taxon>
        <taxon>Gammaproteobacteria</taxon>
        <taxon>Cellvibrionales</taxon>
        <taxon>Spongiibacteraceae</taxon>
        <taxon>Spongiibacter</taxon>
    </lineage>
</organism>
<dbReference type="PANTHER" id="PTHR12418:SF19">
    <property type="entry name" value="ACYL-COENZYME A THIOESTERASE THEM4"/>
    <property type="match status" value="1"/>
</dbReference>
<keyword evidence="11" id="KW-0472">Membrane</keyword>
<evidence type="ECO:0000256" key="23">
    <source>
        <dbReference type="ARBA" id="ARBA00048180"/>
    </source>
</evidence>
<evidence type="ECO:0000313" key="25">
    <source>
        <dbReference type="EMBL" id="QQD17828.1"/>
    </source>
</evidence>
<sequence>MAFQDYMKDNHCFGCGAENTLGLRVKSEWRDDKVAECIFHPQPHHCSGSPRFLYGGISASIIDCHSVCTAIAHAYKQAGRDIGDGEPIWYVTGEMSLKYRRPVPVNGAVILHAEVISYNDKQSQVRCTLSSGDKPCVTAEVLAVKVDNSWVA</sequence>
<dbReference type="KEGG" id="snan:I6N98_16020"/>
<evidence type="ECO:0000256" key="5">
    <source>
        <dbReference type="ARBA" id="ARBA00022490"/>
    </source>
</evidence>
<dbReference type="PANTHER" id="PTHR12418">
    <property type="entry name" value="ACYL-COENZYME A THIOESTERASE THEM4"/>
    <property type="match status" value="1"/>
</dbReference>
<evidence type="ECO:0000256" key="14">
    <source>
        <dbReference type="ARBA" id="ARBA00037002"/>
    </source>
</evidence>
<evidence type="ECO:0000256" key="13">
    <source>
        <dbReference type="ARBA" id="ARBA00035852"/>
    </source>
</evidence>
<evidence type="ECO:0000256" key="3">
    <source>
        <dbReference type="ARBA" id="ARBA00004632"/>
    </source>
</evidence>
<dbReference type="RefSeq" id="WP_198569327.1">
    <property type="nucleotide sequence ID" value="NZ_CP066167.1"/>
</dbReference>
<dbReference type="GO" id="GO:0006631">
    <property type="term" value="P:fatty acid metabolic process"/>
    <property type="evidence" value="ECO:0007669"/>
    <property type="project" value="UniProtKB-KW"/>
</dbReference>
<dbReference type="Gene3D" id="3.10.129.10">
    <property type="entry name" value="Hotdog Thioesterase"/>
    <property type="match status" value="1"/>
</dbReference>
<name>A0A7T4UQ60_9GAMM</name>
<dbReference type="GO" id="GO:0016020">
    <property type="term" value="C:membrane"/>
    <property type="evidence" value="ECO:0007669"/>
    <property type="project" value="UniProtKB-SubCell"/>
</dbReference>
<evidence type="ECO:0000256" key="21">
    <source>
        <dbReference type="ARBA" id="ARBA00047969"/>
    </source>
</evidence>
<keyword evidence="4" id="KW-1003">Cell membrane</keyword>
<comment type="similarity">
    <text evidence="15">Belongs to the THEM4/THEM5 thioesterase family.</text>
</comment>
<evidence type="ECO:0000259" key="24">
    <source>
        <dbReference type="Pfam" id="PF03061"/>
    </source>
</evidence>
<comment type="catalytic activity">
    <reaction evidence="22">
        <text>dodecanoyl-CoA + H2O = dodecanoate + CoA + H(+)</text>
        <dbReference type="Rhea" id="RHEA:30135"/>
        <dbReference type="ChEBI" id="CHEBI:15377"/>
        <dbReference type="ChEBI" id="CHEBI:15378"/>
        <dbReference type="ChEBI" id="CHEBI:18262"/>
        <dbReference type="ChEBI" id="CHEBI:57287"/>
        <dbReference type="ChEBI" id="CHEBI:57375"/>
    </reaction>
    <physiologicalReaction direction="left-to-right" evidence="22">
        <dbReference type="Rhea" id="RHEA:30136"/>
    </physiologicalReaction>
</comment>
<evidence type="ECO:0000313" key="26">
    <source>
        <dbReference type="Proteomes" id="UP000596063"/>
    </source>
</evidence>
<comment type="catalytic activity">
    <reaction evidence="20">
        <text>hexadecanoyl-CoA + H2O = hexadecanoate + CoA + H(+)</text>
        <dbReference type="Rhea" id="RHEA:16645"/>
        <dbReference type="ChEBI" id="CHEBI:7896"/>
        <dbReference type="ChEBI" id="CHEBI:15377"/>
        <dbReference type="ChEBI" id="CHEBI:15378"/>
        <dbReference type="ChEBI" id="CHEBI:57287"/>
        <dbReference type="ChEBI" id="CHEBI:57379"/>
        <dbReference type="EC" id="3.1.2.2"/>
    </reaction>
    <physiologicalReaction direction="left-to-right" evidence="20">
        <dbReference type="Rhea" id="RHEA:16646"/>
    </physiologicalReaction>
</comment>
<evidence type="ECO:0000256" key="8">
    <source>
        <dbReference type="ARBA" id="ARBA00022832"/>
    </source>
</evidence>
<dbReference type="EMBL" id="CP066167">
    <property type="protein sequence ID" value="QQD17828.1"/>
    <property type="molecule type" value="Genomic_DNA"/>
</dbReference>
<gene>
    <name evidence="25" type="ORF">I6N98_16020</name>
</gene>
<dbReference type="SUPFAM" id="SSF54637">
    <property type="entry name" value="Thioesterase/thiol ester dehydrase-isomerase"/>
    <property type="match status" value="1"/>
</dbReference>
<dbReference type="EC" id="3.1.2.2" evidence="16"/>
<comment type="catalytic activity">
    <reaction evidence="23">
        <text>tetradecanoyl-CoA + H2O = tetradecanoate + CoA + H(+)</text>
        <dbReference type="Rhea" id="RHEA:40119"/>
        <dbReference type="ChEBI" id="CHEBI:15377"/>
        <dbReference type="ChEBI" id="CHEBI:15378"/>
        <dbReference type="ChEBI" id="CHEBI:30807"/>
        <dbReference type="ChEBI" id="CHEBI:57287"/>
        <dbReference type="ChEBI" id="CHEBI:57385"/>
    </reaction>
    <physiologicalReaction direction="left-to-right" evidence="23">
        <dbReference type="Rhea" id="RHEA:40120"/>
    </physiologicalReaction>
</comment>
<evidence type="ECO:0000256" key="9">
    <source>
        <dbReference type="ARBA" id="ARBA00022946"/>
    </source>
</evidence>
<evidence type="ECO:0000256" key="4">
    <source>
        <dbReference type="ARBA" id="ARBA00022475"/>
    </source>
</evidence>
<evidence type="ECO:0000256" key="6">
    <source>
        <dbReference type="ARBA" id="ARBA00022703"/>
    </source>
</evidence>
<evidence type="ECO:0000256" key="18">
    <source>
        <dbReference type="ARBA" id="ARBA00043210"/>
    </source>
</evidence>
<reference evidence="25 26" key="1">
    <citation type="submission" date="2020-12" db="EMBL/GenBank/DDBJ databases">
        <authorList>
            <person name="Shan Y."/>
        </authorList>
    </citation>
    <scope>NUCLEOTIDE SEQUENCE [LARGE SCALE GENOMIC DNA]</scope>
    <source>
        <strain evidence="26">csc3.9</strain>
    </source>
</reference>
<keyword evidence="10" id="KW-0443">Lipid metabolism</keyword>
<keyword evidence="8" id="KW-0276">Fatty acid metabolism</keyword>
<evidence type="ECO:0000256" key="7">
    <source>
        <dbReference type="ARBA" id="ARBA00022801"/>
    </source>
</evidence>
<evidence type="ECO:0000256" key="2">
    <source>
        <dbReference type="ARBA" id="ARBA00004496"/>
    </source>
</evidence>
<keyword evidence="9" id="KW-0809">Transit peptide</keyword>
<comment type="catalytic activity">
    <reaction evidence="14">
        <text>(9Z)-octadecenoyl-CoA + H2O = (9Z)-octadecenoate + CoA + H(+)</text>
        <dbReference type="Rhea" id="RHEA:40139"/>
        <dbReference type="ChEBI" id="CHEBI:15377"/>
        <dbReference type="ChEBI" id="CHEBI:15378"/>
        <dbReference type="ChEBI" id="CHEBI:30823"/>
        <dbReference type="ChEBI" id="CHEBI:57287"/>
        <dbReference type="ChEBI" id="CHEBI:57387"/>
    </reaction>
    <physiologicalReaction direction="left-to-right" evidence="14">
        <dbReference type="Rhea" id="RHEA:40140"/>
    </physiologicalReaction>
</comment>
<evidence type="ECO:0000256" key="10">
    <source>
        <dbReference type="ARBA" id="ARBA00023098"/>
    </source>
</evidence>
<evidence type="ECO:0000256" key="11">
    <source>
        <dbReference type="ARBA" id="ARBA00023136"/>
    </source>
</evidence>
<dbReference type="InterPro" id="IPR029069">
    <property type="entry name" value="HotDog_dom_sf"/>
</dbReference>
<dbReference type="InterPro" id="IPR052365">
    <property type="entry name" value="THEM4/THEM5_acyl-CoA_thioest"/>
</dbReference>
<evidence type="ECO:0000256" key="20">
    <source>
        <dbReference type="ARBA" id="ARBA00047734"/>
    </source>
</evidence>
<dbReference type="Pfam" id="PF03061">
    <property type="entry name" value="4HBT"/>
    <property type="match status" value="1"/>
</dbReference>
<keyword evidence="6" id="KW-0053">Apoptosis</keyword>
<evidence type="ECO:0000256" key="17">
    <source>
        <dbReference type="ARBA" id="ARBA00040123"/>
    </source>
</evidence>
<keyword evidence="5" id="KW-0963">Cytoplasm</keyword>
<feature type="domain" description="Thioesterase" evidence="24">
    <location>
        <begin position="53"/>
        <end position="134"/>
    </location>
</feature>
<dbReference type="CDD" id="cd03443">
    <property type="entry name" value="PaaI_thioesterase"/>
    <property type="match status" value="1"/>
</dbReference>
<evidence type="ECO:0000256" key="1">
    <source>
        <dbReference type="ARBA" id="ARBA00004170"/>
    </source>
</evidence>
<dbReference type="AlphaFoldDB" id="A0A7T4UQ60"/>
<evidence type="ECO:0000256" key="15">
    <source>
        <dbReference type="ARBA" id="ARBA00038456"/>
    </source>
</evidence>
<keyword evidence="26" id="KW-1185">Reference proteome</keyword>
<evidence type="ECO:0000256" key="22">
    <source>
        <dbReference type="ARBA" id="ARBA00048074"/>
    </source>
</evidence>
<evidence type="ECO:0000256" key="12">
    <source>
        <dbReference type="ARBA" id="ARBA00023273"/>
    </source>
</evidence>
<keyword evidence="12" id="KW-0966">Cell projection</keyword>
<comment type="subcellular location">
    <subcellularLocation>
        <location evidence="3">Cell projection</location>
        <location evidence="3">Ruffle membrane</location>
    </subcellularLocation>
    <subcellularLocation>
        <location evidence="2">Cytoplasm</location>
    </subcellularLocation>
    <subcellularLocation>
        <location evidence="1">Membrane</location>
        <topology evidence="1">Peripheral membrane protein</topology>
    </subcellularLocation>
</comment>
<accession>A0A7T4UQ60</accession>
<dbReference type="GO" id="GO:0005737">
    <property type="term" value="C:cytoplasm"/>
    <property type="evidence" value="ECO:0007669"/>
    <property type="project" value="UniProtKB-SubCell"/>
</dbReference>
<dbReference type="GO" id="GO:0016790">
    <property type="term" value="F:thiolester hydrolase activity"/>
    <property type="evidence" value="ECO:0007669"/>
    <property type="project" value="UniProtKB-ARBA"/>
</dbReference>
<comment type="catalytic activity">
    <reaction evidence="21">
        <text>decanoyl-CoA + H2O = decanoate + CoA + H(+)</text>
        <dbReference type="Rhea" id="RHEA:40059"/>
        <dbReference type="ChEBI" id="CHEBI:15377"/>
        <dbReference type="ChEBI" id="CHEBI:15378"/>
        <dbReference type="ChEBI" id="CHEBI:27689"/>
        <dbReference type="ChEBI" id="CHEBI:57287"/>
        <dbReference type="ChEBI" id="CHEBI:61430"/>
    </reaction>
    <physiologicalReaction direction="left-to-right" evidence="21">
        <dbReference type="Rhea" id="RHEA:40060"/>
    </physiologicalReaction>
</comment>
<proteinExistence type="inferred from homology"/>
<dbReference type="InterPro" id="IPR006683">
    <property type="entry name" value="Thioestr_dom"/>
</dbReference>
<protein>
    <recommendedName>
        <fullName evidence="17">Acyl-coenzyme A thioesterase THEM4</fullName>
        <ecNumber evidence="16">3.1.2.2</ecNumber>
    </recommendedName>
    <alternativeName>
        <fullName evidence="18">Thioesterase superfamily member 4</fullName>
    </alternativeName>
</protein>
<dbReference type="Proteomes" id="UP000596063">
    <property type="component" value="Chromosome"/>
</dbReference>
<evidence type="ECO:0000256" key="16">
    <source>
        <dbReference type="ARBA" id="ARBA00038848"/>
    </source>
</evidence>
<comment type="catalytic activity">
    <reaction evidence="13">
        <text>(5Z,8Z,11Z,14Z)-eicosatetraenoyl-CoA + H2O = (5Z,8Z,11Z,14Z)-eicosatetraenoate + CoA + H(+)</text>
        <dbReference type="Rhea" id="RHEA:40151"/>
        <dbReference type="ChEBI" id="CHEBI:15377"/>
        <dbReference type="ChEBI" id="CHEBI:15378"/>
        <dbReference type="ChEBI" id="CHEBI:32395"/>
        <dbReference type="ChEBI" id="CHEBI:57287"/>
        <dbReference type="ChEBI" id="CHEBI:57368"/>
    </reaction>
    <physiologicalReaction direction="left-to-right" evidence="13">
        <dbReference type="Rhea" id="RHEA:40152"/>
    </physiologicalReaction>
</comment>